<dbReference type="GO" id="GO:0043386">
    <property type="term" value="P:mycotoxin biosynthetic process"/>
    <property type="evidence" value="ECO:0007669"/>
    <property type="project" value="InterPro"/>
</dbReference>
<dbReference type="EMBL" id="SPUK01000038">
    <property type="protein sequence ID" value="TQV90082.1"/>
    <property type="molecule type" value="Genomic_DNA"/>
</dbReference>
<dbReference type="Proteomes" id="UP000315783">
    <property type="component" value="Unassembled WGS sequence"/>
</dbReference>
<evidence type="ECO:0000313" key="2">
    <source>
        <dbReference type="EMBL" id="TQV90082.1"/>
    </source>
</evidence>
<sequence length="288" mass="33064">MFVYLPQILLCGVCYLGGTGQFAANLSLSPGDTSVSSYEIRNGYKSLTRRLAPVLNYTKIPLQSQNIQAKLFPNESDPMAIFAAPPSPAVDKAWHRVSSNMIFGLTQSDVLRLGKDPKTAVKYNPEWNIHSPEDLYLGVLDTFHQVHCLNMLRQNLIINYHYYWGKTFGFRPEAFRERHLSHCTSILLQNIMCHSDLEVVTHVWREGNPVPWPDFGVKKQCRDFDELIKFRDSMDLDDSWEKFRLYTKRPSDAVVLPMEDGLTELMASADEFRDGEYYKDLHIEGCST</sequence>
<dbReference type="OrthoDB" id="3687641at2759"/>
<comment type="caution">
    <text evidence="2">The sequence shown here is derived from an EMBL/GenBank/DDBJ whole genome shotgun (WGS) entry which is preliminary data.</text>
</comment>
<keyword evidence="3" id="KW-1185">Reference proteome</keyword>
<organism evidence="2 3">
    <name type="scientific">Cordyceps javanica</name>
    <dbReference type="NCBI Taxonomy" id="43265"/>
    <lineage>
        <taxon>Eukaryota</taxon>
        <taxon>Fungi</taxon>
        <taxon>Dikarya</taxon>
        <taxon>Ascomycota</taxon>
        <taxon>Pezizomycotina</taxon>
        <taxon>Sordariomycetes</taxon>
        <taxon>Hypocreomycetidae</taxon>
        <taxon>Hypocreales</taxon>
        <taxon>Cordycipitaceae</taxon>
        <taxon>Cordyceps</taxon>
    </lineage>
</organism>
<evidence type="ECO:0000313" key="3">
    <source>
        <dbReference type="Proteomes" id="UP000315783"/>
    </source>
</evidence>
<gene>
    <name evidence="2" type="ORF">IF1G_11254</name>
</gene>
<dbReference type="AlphaFoldDB" id="A0A545VIM0"/>
<dbReference type="InterPro" id="IPR021765">
    <property type="entry name" value="UstYa-like"/>
</dbReference>
<dbReference type="PANTHER" id="PTHR33365:SF14">
    <property type="entry name" value="TAT PATHWAY SIGNAL SEQUENCE"/>
    <property type="match status" value="1"/>
</dbReference>
<protein>
    <submittedName>
        <fullName evidence="2">Tat pathway signal sequence protein</fullName>
    </submittedName>
</protein>
<accession>A0A545VIM0</accession>
<dbReference type="PANTHER" id="PTHR33365">
    <property type="entry name" value="YALI0B05434P"/>
    <property type="match status" value="1"/>
</dbReference>
<dbReference type="Pfam" id="PF11807">
    <property type="entry name" value="UstYa"/>
    <property type="match status" value="1"/>
</dbReference>
<evidence type="ECO:0000256" key="1">
    <source>
        <dbReference type="ARBA" id="ARBA00035112"/>
    </source>
</evidence>
<comment type="similarity">
    <text evidence="1">Belongs to the ustYa family.</text>
</comment>
<name>A0A545VIM0_9HYPO</name>
<proteinExistence type="inferred from homology"/>
<dbReference type="STRING" id="43265.A0A545VIM0"/>
<reference evidence="2 3" key="1">
    <citation type="journal article" date="2019" name="Appl. Microbiol. Biotechnol.">
        <title>Genome sequence of Isaria javanica and comparative genome analysis insights into family S53 peptidase evolution in fungal entomopathogens.</title>
        <authorList>
            <person name="Lin R."/>
            <person name="Zhang X."/>
            <person name="Xin B."/>
            <person name="Zou M."/>
            <person name="Gao Y."/>
            <person name="Qin F."/>
            <person name="Hu Q."/>
            <person name="Xie B."/>
            <person name="Cheng X."/>
        </authorList>
    </citation>
    <scope>NUCLEOTIDE SEQUENCE [LARGE SCALE GENOMIC DNA]</scope>
    <source>
        <strain evidence="2 3">IJ1G</strain>
    </source>
</reference>